<proteinExistence type="predicted"/>
<reference evidence="1" key="1">
    <citation type="submission" date="2018-05" db="EMBL/GenBank/DDBJ databases">
        <authorList>
            <person name="Lanie J.A."/>
            <person name="Ng W.-L."/>
            <person name="Kazmierczak K.M."/>
            <person name="Andrzejewski T.M."/>
            <person name="Davidsen T.M."/>
            <person name="Wayne K.J."/>
            <person name="Tettelin H."/>
            <person name="Glass J.I."/>
            <person name="Rusch D."/>
            <person name="Podicherti R."/>
            <person name="Tsui H.-C.T."/>
            <person name="Winkler M.E."/>
        </authorList>
    </citation>
    <scope>NUCLEOTIDE SEQUENCE</scope>
</reference>
<sequence length="248" mass="28305">MEVNSNHINLAFDKEINNSKTWFQDKVLDVCGHTSKILVERLMQRLVEIFLYPYFLKVSSLSEEPQDCFPATGIKINDRCASLEIGTGRVAINTRQFLRHLVDFLLRWAFCFFGILFPKGSNKTSTPAVLVFGVGDEAIFFDSNDDRFVNYCRSGPIDPLRNGKKFFIEASSGHVSSVPSNFEYSKYPLIQLLRKTTIGVFGRFKILIKHIKLFWEYLVAVVRLPQLSLLGKDFAYNGIISELDEQGV</sequence>
<name>A0A382XA62_9ZZZZ</name>
<dbReference type="EMBL" id="UINC01166230">
    <property type="protein sequence ID" value="SVD68066.1"/>
    <property type="molecule type" value="Genomic_DNA"/>
</dbReference>
<accession>A0A382XA62</accession>
<evidence type="ECO:0000313" key="1">
    <source>
        <dbReference type="EMBL" id="SVD68066.1"/>
    </source>
</evidence>
<dbReference type="AlphaFoldDB" id="A0A382XA62"/>
<gene>
    <name evidence="1" type="ORF">METZ01_LOCUS420920</name>
</gene>
<organism evidence="1">
    <name type="scientific">marine metagenome</name>
    <dbReference type="NCBI Taxonomy" id="408172"/>
    <lineage>
        <taxon>unclassified sequences</taxon>
        <taxon>metagenomes</taxon>
        <taxon>ecological metagenomes</taxon>
    </lineage>
</organism>
<protein>
    <submittedName>
        <fullName evidence="1">Uncharacterized protein</fullName>
    </submittedName>
</protein>
<feature type="non-terminal residue" evidence="1">
    <location>
        <position position="248"/>
    </location>
</feature>